<evidence type="ECO:0000313" key="3">
    <source>
        <dbReference type="EMBL" id="GAG75902.1"/>
    </source>
</evidence>
<dbReference type="SUPFAM" id="SSF56003">
    <property type="entry name" value="Molybdenum cofactor-binding domain"/>
    <property type="match status" value="1"/>
</dbReference>
<dbReference type="InterPro" id="IPR046867">
    <property type="entry name" value="AldOxase/xan_DH_MoCoBD2"/>
</dbReference>
<organism evidence="3">
    <name type="scientific">marine sediment metagenome</name>
    <dbReference type="NCBI Taxonomy" id="412755"/>
    <lineage>
        <taxon>unclassified sequences</taxon>
        <taxon>metagenomes</taxon>
        <taxon>ecological metagenomes</taxon>
    </lineage>
</organism>
<dbReference type="GO" id="GO:0016491">
    <property type="term" value="F:oxidoreductase activity"/>
    <property type="evidence" value="ECO:0007669"/>
    <property type="project" value="InterPro"/>
</dbReference>
<feature type="transmembrane region" description="Helical" evidence="1">
    <location>
        <begin position="81"/>
        <end position="102"/>
    </location>
</feature>
<evidence type="ECO:0000259" key="2">
    <source>
        <dbReference type="Pfam" id="PF20256"/>
    </source>
</evidence>
<protein>
    <recommendedName>
        <fullName evidence="2">Aldehyde oxidase/xanthine dehydrogenase second molybdopterin binding domain-containing protein</fullName>
    </recommendedName>
</protein>
<keyword evidence="1" id="KW-1133">Transmembrane helix</keyword>
<evidence type="ECO:0000256" key="1">
    <source>
        <dbReference type="SAM" id="Phobius"/>
    </source>
</evidence>
<name>X1B3L7_9ZZZZ</name>
<accession>X1B3L7</accession>
<dbReference type="InterPro" id="IPR037165">
    <property type="entry name" value="AldOxase/xan_DH_Mopterin-bd_sf"/>
</dbReference>
<dbReference type="Gene3D" id="3.30.365.10">
    <property type="entry name" value="Aldehyde oxidase/xanthine dehydrogenase, molybdopterin binding domain"/>
    <property type="match status" value="1"/>
</dbReference>
<gene>
    <name evidence="3" type="ORF">S01H4_32891</name>
</gene>
<reference evidence="3" key="1">
    <citation type="journal article" date="2014" name="Front. Microbiol.">
        <title>High frequency of phylogenetically diverse reductive dehalogenase-homologous genes in deep subseafloor sedimentary metagenomes.</title>
        <authorList>
            <person name="Kawai M."/>
            <person name="Futagami T."/>
            <person name="Toyoda A."/>
            <person name="Takaki Y."/>
            <person name="Nishi S."/>
            <person name="Hori S."/>
            <person name="Arai W."/>
            <person name="Tsubouchi T."/>
            <person name="Morono Y."/>
            <person name="Uchiyama I."/>
            <person name="Ito T."/>
            <person name="Fujiyama A."/>
            <person name="Inagaki F."/>
            <person name="Takami H."/>
        </authorList>
    </citation>
    <scope>NUCLEOTIDE SEQUENCE</scope>
    <source>
        <strain evidence="3">Expedition CK06-06</strain>
    </source>
</reference>
<sequence>MKKCGRGIATIMFGFGYGEGFPDHSIASAEIEDRGKILIRTAAADVGEGVLTVVTQIAAEVLKVSPDVVEVVVSTSLFSPLIVNSMVNLFIYITSGLNLSLLMH</sequence>
<keyword evidence="1" id="KW-0812">Transmembrane</keyword>
<dbReference type="EMBL" id="BART01017250">
    <property type="protein sequence ID" value="GAG75902.1"/>
    <property type="molecule type" value="Genomic_DNA"/>
</dbReference>
<feature type="domain" description="Aldehyde oxidase/xanthine dehydrogenase second molybdopterin binding" evidence="2">
    <location>
        <begin position="2"/>
        <end position="76"/>
    </location>
</feature>
<dbReference type="Pfam" id="PF20256">
    <property type="entry name" value="MoCoBD_2"/>
    <property type="match status" value="1"/>
</dbReference>
<dbReference type="AlphaFoldDB" id="X1B3L7"/>
<comment type="caution">
    <text evidence="3">The sequence shown here is derived from an EMBL/GenBank/DDBJ whole genome shotgun (WGS) entry which is preliminary data.</text>
</comment>
<proteinExistence type="predicted"/>
<keyword evidence="1" id="KW-0472">Membrane</keyword>